<dbReference type="SUPFAM" id="SSF48452">
    <property type="entry name" value="TPR-like"/>
    <property type="match status" value="1"/>
</dbReference>
<sequence length="777" mass="86125">MGVSHRNRFQRLGDLGDLEQAIQYESRALDLTPDDHPDLPRRLINLGVSHGDRFERLGELSDLEKAVGYQSRAVDSTPAGHPGLPSRLNLLGVSYNRRFQHLRNLDDLDKAIVCESRALALIPDDHPSLLSYLVNLRVSHTHRFHYLSEPSEVEEAIEYGSRVLALTPNGDSRRPRWLINLGASHSDRFQALGDLGDSEKAIDCISRAVELINENNPDICIVHFNLALFHMLHYEETDDTSHLQISLNSYRIASKSPVGAPRVRFDNAHRWATHASEYSDLNPIEAYQTTIHLLPHFIWFGATTAQRYEDLKTTATLAVDAATAAIDASDYSPAIEWLEHARCVVWNQSLMLRSPPGELEASHPVIATRLQTVAQQLHSASGESRESRVISAASMNPEQIGQQHRQLAKEYDQFLAQARAFPGFEDFLRPIKADRLVCAAKNGPVVLLNCHEDSCDALAILPQQSNVTHIPLPDFSLEIAQKTRSEIGASVGGQRSRERQVERRPLPYEGQTNEFASALAVLWNNVVEPILQSLGYMEQIPSGDLPHITWCPTGAMTFLPLHATGDYGQPRSRVFDYVVSSYTPTLTALLESSPYSLNHDSRVLAIEQTATPGHSTLPGTANELEKVTATSALDEMERHGRVHPACHAHQNVGHATQSAFFLHDGALDMASINRRSFKRKGLAFLSAYQTATGNAELPDESVHLASGMLMAGYTSVIATMWSVVDSDAPLVADEVYSQLMKDGKLSNGEAAKALTLLPCYVRESWKRSLGDEFLIFT</sequence>
<gene>
    <name evidence="2" type="ORF">RSOLAG22IIIB_10604</name>
</gene>
<protein>
    <recommendedName>
        <fullName evidence="1">CHAT domain-containing protein</fullName>
    </recommendedName>
</protein>
<evidence type="ECO:0000259" key="1">
    <source>
        <dbReference type="Pfam" id="PF12770"/>
    </source>
</evidence>
<dbReference type="Pfam" id="PF12770">
    <property type="entry name" value="CHAT"/>
    <property type="match status" value="1"/>
</dbReference>
<dbReference type="InterPro" id="IPR024983">
    <property type="entry name" value="CHAT_dom"/>
</dbReference>
<dbReference type="EMBL" id="CYGV01001354">
    <property type="protein sequence ID" value="CUA73163.1"/>
    <property type="molecule type" value="Genomic_DNA"/>
</dbReference>
<dbReference type="SMART" id="SM00028">
    <property type="entry name" value="TPR"/>
    <property type="match status" value="3"/>
</dbReference>
<feature type="domain" description="CHAT" evidence="1">
    <location>
        <begin position="519"/>
        <end position="754"/>
    </location>
</feature>
<evidence type="ECO:0000313" key="2">
    <source>
        <dbReference type="EMBL" id="CUA73163.1"/>
    </source>
</evidence>
<name>A0A0K6G483_9AGAM</name>
<accession>A0A0K6G483</accession>
<dbReference type="InterPro" id="IPR011990">
    <property type="entry name" value="TPR-like_helical_dom_sf"/>
</dbReference>
<dbReference type="InterPro" id="IPR019734">
    <property type="entry name" value="TPR_rpt"/>
</dbReference>
<keyword evidence="3" id="KW-1185">Reference proteome</keyword>
<proteinExistence type="predicted"/>
<dbReference type="Proteomes" id="UP000044841">
    <property type="component" value="Unassembled WGS sequence"/>
</dbReference>
<dbReference type="PANTHER" id="PTHR19959">
    <property type="entry name" value="KINESIN LIGHT CHAIN"/>
    <property type="match status" value="1"/>
</dbReference>
<reference evidence="2 3" key="1">
    <citation type="submission" date="2015-07" db="EMBL/GenBank/DDBJ databases">
        <authorList>
            <person name="Noorani M."/>
        </authorList>
    </citation>
    <scope>NUCLEOTIDE SEQUENCE [LARGE SCALE GENOMIC DNA]</scope>
    <source>
        <strain evidence="2">BBA 69670</strain>
    </source>
</reference>
<organism evidence="2 3">
    <name type="scientific">Rhizoctonia solani</name>
    <dbReference type="NCBI Taxonomy" id="456999"/>
    <lineage>
        <taxon>Eukaryota</taxon>
        <taxon>Fungi</taxon>
        <taxon>Dikarya</taxon>
        <taxon>Basidiomycota</taxon>
        <taxon>Agaricomycotina</taxon>
        <taxon>Agaricomycetes</taxon>
        <taxon>Cantharellales</taxon>
        <taxon>Ceratobasidiaceae</taxon>
        <taxon>Rhizoctonia</taxon>
    </lineage>
</organism>
<dbReference type="AlphaFoldDB" id="A0A0K6G483"/>
<dbReference type="Gene3D" id="1.25.40.10">
    <property type="entry name" value="Tetratricopeptide repeat domain"/>
    <property type="match status" value="2"/>
</dbReference>
<dbReference type="PANTHER" id="PTHR19959:SF119">
    <property type="entry name" value="FUNGAL LIPASE-LIKE DOMAIN-CONTAINING PROTEIN"/>
    <property type="match status" value="1"/>
</dbReference>
<evidence type="ECO:0000313" key="3">
    <source>
        <dbReference type="Proteomes" id="UP000044841"/>
    </source>
</evidence>